<dbReference type="AlphaFoldDB" id="F2NVD5"/>
<dbReference type="RefSeq" id="WP_013700946.1">
    <property type="nucleotide sequence ID" value="NC_015385.1"/>
</dbReference>
<dbReference type="GeneID" id="302997896"/>
<proteinExistence type="predicted"/>
<evidence type="ECO:0000313" key="2">
    <source>
        <dbReference type="Proteomes" id="UP000006852"/>
    </source>
</evidence>
<reference evidence="2" key="2">
    <citation type="submission" date="2011-04" db="EMBL/GenBank/DDBJ databases">
        <title>The complete genome of chromosome of Treponema succinifaciens DSM 2489.</title>
        <authorList>
            <person name="Lucas S."/>
            <person name="Copeland A."/>
            <person name="Lapidus A."/>
            <person name="Bruce D."/>
            <person name="Goodwin L."/>
            <person name="Pitluck S."/>
            <person name="Peters L."/>
            <person name="Kyrpides N."/>
            <person name="Mavromatis K."/>
            <person name="Ivanova N."/>
            <person name="Ovchinnikova G."/>
            <person name="Teshima H."/>
            <person name="Detter J.C."/>
            <person name="Tapia R."/>
            <person name="Han C."/>
            <person name="Land M."/>
            <person name="Hauser L."/>
            <person name="Markowitz V."/>
            <person name="Cheng J.-F."/>
            <person name="Hugenholtz P."/>
            <person name="Woyke T."/>
            <person name="Wu D."/>
            <person name="Gronow S."/>
            <person name="Wellnitz S."/>
            <person name="Brambilla E."/>
            <person name="Klenk H.-P."/>
            <person name="Eisen J.A."/>
        </authorList>
    </citation>
    <scope>NUCLEOTIDE SEQUENCE [LARGE SCALE GENOMIC DNA]</scope>
    <source>
        <strain evidence="2">ATCC 33096 / DSM 2489 / 6091</strain>
    </source>
</reference>
<dbReference type="Proteomes" id="UP000006852">
    <property type="component" value="Chromosome"/>
</dbReference>
<reference evidence="1 2" key="1">
    <citation type="journal article" date="2011" name="Stand. Genomic Sci.">
        <title>Complete genome sequence of Treponema succinifaciens type strain (6091).</title>
        <authorList>
            <person name="Han C."/>
            <person name="Gronow S."/>
            <person name="Teshima H."/>
            <person name="Lapidus A."/>
            <person name="Nolan M."/>
            <person name="Lucas S."/>
            <person name="Hammon N."/>
            <person name="Deshpande S."/>
            <person name="Cheng J.F."/>
            <person name="Zeytun A."/>
            <person name="Tapia R."/>
            <person name="Goodwin L."/>
            <person name="Pitluck S."/>
            <person name="Liolios K."/>
            <person name="Pagani I."/>
            <person name="Ivanova N."/>
            <person name="Mavromatis K."/>
            <person name="Mikhailova N."/>
            <person name="Huntemann M."/>
            <person name="Pati A."/>
            <person name="Chen A."/>
            <person name="Palaniappan K."/>
            <person name="Land M."/>
            <person name="Hauser L."/>
            <person name="Brambilla E.M."/>
            <person name="Rohde M."/>
            <person name="Goker M."/>
            <person name="Woyke T."/>
            <person name="Bristow J."/>
            <person name="Eisen J.A."/>
            <person name="Markowitz V."/>
            <person name="Hugenholtz P."/>
            <person name="Kyrpides N.C."/>
            <person name="Klenk H.P."/>
            <person name="Detter J.C."/>
        </authorList>
    </citation>
    <scope>NUCLEOTIDE SEQUENCE [LARGE SCALE GENOMIC DNA]</scope>
    <source>
        <strain evidence="2">ATCC 33096 / DSM 2489 / 6091</strain>
    </source>
</reference>
<evidence type="ECO:0000313" key="1">
    <source>
        <dbReference type="EMBL" id="AEB13645.1"/>
    </source>
</evidence>
<dbReference type="HOGENOM" id="CLU_1703460_0_0_12"/>
<dbReference type="STRING" id="869209.Tresu_0706"/>
<dbReference type="KEGG" id="tsu:Tresu_0706"/>
<name>F2NVD5_TRES6</name>
<dbReference type="EMBL" id="CP002631">
    <property type="protein sequence ID" value="AEB13645.1"/>
    <property type="molecule type" value="Genomic_DNA"/>
</dbReference>
<sequence length="154" mass="18633">MEKIINLLKMNFCKKESMRKKSSLETYKSYTLNLEIINLSEVIKFMSPIVDINHFPFDYSWFPKKEEHIQESLKFLKENFMEEYIRRNPDKEISTLSIKKECRILKIYDHEFEQNNSMLIYEYELYDSENNPVIVDYTVEAGYGTIHKSLYIKK</sequence>
<accession>F2NVD5</accession>
<protein>
    <submittedName>
        <fullName evidence="1">Uncharacterized protein</fullName>
    </submittedName>
</protein>
<gene>
    <name evidence="1" type="ordered locus">Tresu_0706</name>
</gene>
<keyword evidence="2" id="KW-1185">Reference proteome</keyword>
<organism evidence="1 2">
    <name type="scientific">Treponema succinifaciens (strain ATCC 33096 / DSM 2489 / 6091)</name>
    <dbReference type="NCBI Taxonomy" id="869209"/>
    <lineage>
        <taxon>Bacteria</taxon>
        <taxon>Pseudomonadati</taxon>
        <taxon>Spirochaetota</taxon>
        <taxon>Spirochaetia</taxon>
        <taxon>Spirochaetales</taxon>
        <taxon>Treponemataceae</taxon>
        <taxon>Treponema</taxon>
    </lineage>
</organism>